<gene>
    <name evidence="5" type="ORF">B296_00035483</name>
</gene>
<dbReference type="EMBL" id="AMZH03006451">
    <property type="protein sequence ID" value="RRT63804.1"/>
    <property type="molecule type" value="Genomic_DNA"/>
</dbReference>
<sequence length="172" mass="18699">MARRVSFPPSLLLISLCLLPLLLFAGRGAHGRFISSQADEAPADLLLSDGVSSRPASESQVLLLPSLPRPRSSRVFAAEQCEQTYGFLPCTTTVVGNMFLVIAYGFLMYKAAMYLSSGSELLLEIMGPGIVGGLFLPILGALPDAMLILGPLTLRVWKMWKFEQSCRVAFDM</sequence>
<evidence type="ECO:0000313" key="6">
    <source>
        <dbReference type="Proteomes" id="UP000287651"/>
    </source>
</evidence>
<dbReference type="GO" id="GO:0006874">
    <property type="term" value="P:intracellular calcium ion homeostasis"/>
    <property type="evidence" value="ECO:0007669"/>
    <property type="project" value="TreeGrafter"/>
</dbReference>
<reference evidence="5 6" key="1">
    <citation type="journal article" date="2014" name="Agronomy (Basel)">
        <title>A Draft Genome Sequence for Ensete ventricosum, the Drought-Tolerant Tree Against Hunger.</title>
        <authorList>
            <person name="Harrison J."/>
            <person name="Moore K.A."/>
            <person name="Paszkiewicz K."/>
            <person name="Jones T."/>
            <person name="Grant M."/>
            <person name="Ambacheew D."/>
            <person name="Muzemil S."/>
            <person name="Studholme D.J."/>
        </authorList>
    </citation>
    <scope>NUCLEOTIDE SEQUENCE [LARGE SCALE GENOMIC DNA]</scope>
</reference>
<keyword evidence="1" id="KW-0050">Antiport</keyword>
<dbReference type="Proteomes" id="UP000287651">
    <property type="component" value="Unassembled WGS sequence"/>
</dbReference>
<proteinExistence type="predicted"/>
<keyword evidence="3" id="KW-1133">Transmembrane helix</keyword>
<evidence type="ECO:0000256" key="3">
    <source>
        <dbReference type="SAM" id="Phobius"/>
    </source>
</evidence>
<dbReference type="PANTHER" id="PTHR31503:SF36">
    <property type="entry name" value="SODIUM_CALCIUM EXCHANGER MEMBRANE REGION DOMAIN-CONTAINING PROTEIN"/>
    <property type="match status" value="1"/>
</dbReference>
<keyword evidence="1" id="KW-0813">Transport</keyword>
<feature type="transmembrane region" description="Helical" evidence="3">
    <location>
        <begin position="121"/>
        <end position="142"/>
    </location>
</feature>
<dbReference type="GO" id="GO:0016020">
    <property type="term" value="C:membrane"/>
    <property type="evidence" value="ECO:0007669"/>
    <property type="project" value="InterPro"/>
</dbReference>
<dbReference type="GO" id="GO:0015369">
    <property type="term" value="F:calcium:proton antiporter activity"/>
    <property type="evidence" value="ECO:0007669"/>
    <property type="project" value="TreeGrafter"/>
</dbReference>
<keyword evidence="4" id="KW-0732">Signal</keyword>
<dbReference type="InterPro" id="IPR004713">
    <property type="entry name" value="CaH_exchang"/>
</dbReference>
<keyword evidence="3" id="KW-0472">Membrane</keyword>
<name>A0A426ZIS5_ENSVE</name>
<organism evidence="5 6">
    <name type="scientific">Ensete ventricosum</name>
    <name type="common">Abyssinian banana</name>
    <name type="synonym">Musa ensete</name>
    <dbReference type="NCBI Taxonomy" id="4639"/>
    <lineage>
        <taxon>Eukaryota</taxon>
        <taxon>Viridiplantae</taxon>
        <taxon>Streptophyta</taxon>
        <taxon>Embryophyta</taxon>
        <taxon>Tracheophyta</taxon>
        <taxon>Spermatophyta</taxon>
        <taxon>Magnoliopsida</taxon>
        <taxon>Liliopsida</taxon>
        <taxon>Zingiberales</taxon>
        <taxon>Musaceae</taxon>
        <taxon>Ensete</taxon>
    </lineage>
</organism>
<accession>A0A426ZIS5</accession>
<feature type="transmembrane region" description="Helical" evidence="3">
    <location>
        <begin position="86"/>
        <end position="109"/>
    </location>
</feature>
<feature type="signal peptide" evidence="4">
    <location>
        <begin position="1"/>
        <end position="31"/>
    </location>
</feature>
<dbReference type="AlphaFoldDB" id="A0A426ZIS5"/>
<comment type="caution">
    <text evidence="5">The sequence shown here is derived from an EMBL/GenBank/DDBJ whole genome shotgun (WGS) entry which is preliminary data.</text>
</comment>
<evidence type="ECO:0000256" key="4">
    <source>
        <dbReference type="SAM" id="SignalP"/>
    </source>
</evidence>
<evidence type="ECO:0000313" key="5">
    <source>
        <dbReference type="EMBL" id="RRT63804.1"/>
    </source>
</evidence>
<evidence type="ECO:0008006" key="7">
    <source>
        <dbReference type="Google" id="ProtNLM"/>
    </source>
</evidence>
<evidence type="ECO:0000256" key="2">
    <source>
        <dbReference type="ARBA" id="ARBA00023065"/>
    </source>
</evidence>
<keyword evidence="2" id="KW-0406">Ion transport</keyword>
<keyword evidence="3" id="KW-0812">Transmembrane</keyword>
<feature type="chain" id="PRO_5019369313" description="Sodium/calcium exchanger membrane region domain-containing protein" evidence="4">
    <location>
        <begin position="32"/>
        <end position="172"/>
    </location>
</feature>
<protein>
    <recommendedName>
        <fullName evidence="7">Sodium/calcium exchanger membrane region domain-containing protein</fullName>
    </recommendedName>
</protein>
<dbReference type="PANTHER" id="PTHR31503">
    <property type="entry name" value="VACUOLAR CALCIUM ION TRANSPORTER"/>
    <property type="match status" value="1"/>
</dbReference>
<evidence type="ECO:0000256" key="1">
    <source>
        <dbReference type="ARBA" id="ARBA00022449"/>
    </source>
</evidence>